<dbReference type="PRINTS" id="PR00411">
    <property type="entry name" value="PNDRDTASEI"/>
</dbReference>
<evidence type="ECO:0000256" key="3">
    <source>
        <dbReference type="ARBA" id="ARBA00022827"/>
    </source>
</evidence>
<sequence length="523" mass="55858">MYDVIVVGSGAAGMTAALCTAAHGLRTLVVEKAAHYGGSTARSGGGIWVPNNAVVAAAGVPDSPERARTYLAHLAPEVPAELRDAFLAAGPAMLAFVRAHTPLEFRWVRDYADYYPEAPGGHPRGRSVEPLPLRTGRLAGVLDELEPPYVPAPAGIVITQTDYRWLTLVGRHPRGLLTAAKVFARRFLPGTRLTMGQALAAGLRAGLTELGVEVRLNTPMTDLHHENGRVAGVVAGDRLILADHVVLASGGFEHNEQMRKRHQHVGTEWTVGAKANTGDGIEAGLRAGAAVALMDDAWWGPSVPLPRGPFFLLAERSLPGCVLVDKTGRRFVNESAPYIDVVNAMTGATWLVFDHSYRSRYPFCGIPPRRPLPRRWRDAVLTAPGLEELAQEADLPELVETVRRFNTLCVDGADADFHRGDSAYDRYYGDPRNRPNPNLAPLTTGPFHAVRIVPGDLGTKGGLRTDARARVLREDGSVIEGLYAAGNTSASVMGHTYAGAGATLGPAMTFGYLAGLDISGGTS</sequence>
<comment type="similarity">
    <text evidence="7">Belongs to the FAD-dependent oxidoreductase 2 family. 3-oxosteroid dehydrogenase subfamily.</text>
</comment>
<evidence type="ECO:0000256" key="2">
    <source>
        <dbReference type="ARBA" id="ARBA00022630"/>
    </source>
</evidence>
<dbReference type="PANTHER" id="PTHR43400:SF10">
    <property type="entry name" value="3-OXOSTEROID 1-DEHYDROGENASE"/>
    <property type="match status" value="1"/>
</dbReference>
<keyword evidence="4" id="KW-0560">Oxidoreductase</keyword>
<proteinExistence type="inferred from homology"/>
<feature type="domain" description="FAD-dependent oxidoreductase 2 FAD-binding" evidence="10">
    <location>
        <begin position="3"/>
        <end position="504"/>
    </location>
</feature>
<dbReference type="PANTHER" id="PTHR43400">
    <property type="entry name" value="FUMARATE REDUCTASE"/>
    <property type="match status" value="1"/>
</dbReference>
<protein>
    <recommendedName>
        <fullName evidence="9">3-oxosteroid 1-dehydrogenase</fullName>
        <ecNumber evidence="8">1.3.99.4</ecNumber>
    </recommendedName>
</protein>
<dbReference type="SUPFAM" id="SSF56425">
    <property type="entry name" value="Succinate dehydrogenase/fumarate reductase flavoprotein, catalytic domain"/>
    <property type="match status" value="1"/>
</dbReference>
<keyword evidence="5" id="KW-0443">Lipid metabolism</keyword>
<dbReference type="GO" id="GO:0047571">
    <property type="term" value="F:3-oxosteroid 1-dehydrogenase activity"/>
    <property type="evidence" value="ECO:0007669"/>
    <property type="project" value="UniProtKB-EC"/>
</dbReference>
<evidence type="ECO:0000256" key="5">
    <source>
        <dbReference type="ARBA" id="ARBA00023221"/>
    </source>
</evidence>
<dbReference type="OrthoDB" id="9813348at2"/>
<keyword evidence="3" id="KW-0274">FAD</keyword>
<evidence type="ECO:0000256" key="4">
    <source>
        <dbReference type="ARBA" id="ARBA00023002"/>
    </source>
</evidence>
<comment type="cofactor">
    <cofactor evidence="1">
        <name>FAD</name>
        <dbReference type="ChEBI" id="CHEBI:57692"/>
    </cofactor>
</comment>
<keyword evidence="12" id="KW-1185">Reference proteome</keyword>
<evidence type="ECO:0000256" key="8">
    <source>
        <dbReference type="ARBA" id="ARBA00066536"/>
    </source>
</evidence>
<dbReference type="InterPro" id="IPR027477">
    <property type="entry name" value="Succ_DH/fumarate_Rdtase_cat_sf"/>
</dbReference>
<keyword evidence="2" id="KW-0285">Flavoprotein</keyword>
<evidence type="ECO:0000313" key="12">
    <source>
        <dbReference type="Proteomes" id="UP000199352"/>
    </source>
</evidence>
<dbReference type="InterPro" id="IPR036188">
    <property type="entry name" value="FAD/NAD-bd_sf"/>
</dbReference>
<dbReference type="AlphaFoldDB" id="A0A1H9VPU3"/>
<dbReference type="FunFam" id="3.50.50.60:FF:000208">
    <property type="entry name" value="3-ketosteroid dehydrogenase"/>
    <property type="match status" value="1"/>
</dbReference>
<dbReference type="SUPFAM" id="SSF51905">
    <property type="entry name" value="FAD/NAD(P)-binding domain"/>
    <property type="match status" value="1"/>
</dbReference>
<evidence type="ECO:0000259" key="10">
    <source>
        <dbReference type="Pfam" id="PF00890"/>
    </source>
</evidence>
<dbReference type="STRING" id="402600.SAMN05216188_12774"/>
<dbReference type="Pfam" id="PF00890">
    <property type="entry name" value="FAD_binding_2"/>
    <property type="match status" value="1"/>
</dbReference>
<evidence type="ECO:0000256" key="6">
    <source>
        <dbReference type="ARBA" id="ARBA00051951"/>
    </source>
</evidence>
<dbReference type="GO" id="GO:0008202">
    <property type="term" value="P:steroid metabolic process"/>
    <property type="evidence" value="ECO:0007669"/>
    <property type="project" value="UniProtKB-KW"/>
</dbReference>
<evidence type="ECO:0000256" key="7">
    <source>
        <dbReference type="ARBA" id="ARBA00061147"/>
    </source>
</evidence>
<dbReference type="InterPro" id="IPR050315">
    <property type="entry name" value="FAD-oxidoreductase_2"/>
</dbReference>
<accession>A0A1H9VPU3</accession>
<dbReference type="Gene3D" id="3.50.50.60">
    <property type="entry name" value="FAD/NAD(P)-binding domain"/>
    <property type="match status" value="2"/>
</dbReference>
<dbReference type="EC" id="1.3.99.4" evidence="8"/>
<evidence type="ECO:0000313" key="11">
    <source>
        <dbReference type="EMBL" id="SES23581.1"/>
    </source>
</evidence>
<dbReference type="RefSeq" id="WP_089960286.1">
    <property type="nucleotide sequence ID" value="NZ_FOFR01000027.1"/>
</dbReference>
<gene>
    <name evidence="11" type="ORF">SAMN05216188_12774</name>
</gene>
<evidence type="ECO:0000256" key="9">
    <source>
        <dbReference type="ARBA" id="ARBA00069709"/>
    </source>
</evidence>
<evidence type="ECO:0000256" key="1">
    <source>
        <dbReference type="ARBA" id="ARBA00001974"/>
    </source>
</evidence>
<name>A0A1H9VPU3_9PSEU</name>
<dbReference type="EMBL" id="FOFR01000027">
    <property type="protein sequence ID" value="SES23581.1"/>
    <property type="molecule type" value="Genomic_DNA"/>
</dbReference>
<dbReference type="FunFam" id="3.50.50.60:FF:000240">
    <property type="entry name" value="3-ketosteroid-delta-1-dehydrogenase"/>
    <property type="match status" value="1"/>
</dbReference>
<dbReference type="Proteomes" id="UP000199352">
    <property type="component" value="Unassembled WGS sequence"/>
</dbReference>
<organism evidence="11 12">
    <name type="scientific">Lentzea xinjiangensis</name>
    <dbReference type="NCBI Taxonomy" id="402600"/>
    <lineage>
        <taxon>Bacteria</taxon>
        <taxon>Bacillati</taxon>
        <taxon>Actinomycetota</taxon>
        <taxon>Actinomycetes</taxon>
        <taxon>Pseudonocardiales</taxon>
        <taxon>Pseudonocardiaceae</taxon>
        <taxon>Lentzea</taxon>
    </lineage>
</organism>
<reference evidence="12" key="1">
    <citation type="submission" date="2016-10" db="EMBL/GenBank/DDBJ databases">
        <authorList>
            <person name="Varghese N."/>
            <person name="Submissions S."/>
        </authorList>
    </citation>
    <scope>NUCLEOTIDE SEQUENCE [LARGE SCALE GENOMIC DNA]</scope>
    <source>
        <strain evidence="12">CGMCC 4.3525</strain>
    </source>
</reference>
<keyword evidence="5" id="KW-0753">Steroid metabolism</keyword>
<comment type="catalytic activity">
    <reaction evidence="6">
        <text>a 3-oxosteroid + A = a 3-oxo-Delta(1)-steroid + AH2</text>
        <dbReference type="Rhea" id="RHEA:13329"/>
        <dbReference type="ChEBI" id="CHEBI:13193"/>
        <dbReference type="ChEBI" id="CHEBI:17499"/>
        <dbReference type="ChEBI" id="CHEBI:20156"/>
        <dbReference type="ChEBI" id="CHEBI:47788"/>
        <dbReference type="EC" id="1.3.99.4"/>
    </reaction>
</comment>
<dbReference type="InterPro" id="IPR003953">
    <property type="entry name" value="FAD-dep_OxRdtase_2_FAD-bd"/>
</dbReference>